<keyword evidence="2" id="KW-1185">Reference proteome</keyword>
<dbReference type="EMBL" id="JAVDYB010000001">
    <property type="protein sequence ID" value="MDR7274852.1"/>
    <property type="molecule type" value="Genomic_DNA"/>
</dbReference>
<dbReference type="PIRSF" id="PIRSF008502">
    <property type="entry name" value="UCP008502"/>
    <property type="match status" value="1"/>
</dbReference>
<accession>A0AAE3YL02</accession>
<dbReference type="PANTHER" id="PTHR36439:SF1">
    <property type="entry name" value="DUF1697 DOMAIN-CONTAINING PROTEIN"/>
    <property type="match status" value="1"/>
</dbReference>
<dbReference type="InterPro" id="IPR012545">
    <property type="entry name" value="DUF1697"/>
</dbReference>
<evidence type="ECO:0000313" key="1">
    <source>
        <dbReference type="EMBL" id="MDR7274852.1"/>
    </source>
</evidence>
<name>A0AAE3YL02_9ACTN</name>
<comment type="caution">
    <text evidence="1">The sequence shown here is derived from an EMBL/GenBank/DDBJ whole genome shotgun (WGS) entry which is preliminary data.</text>
</comment>
<dbReference type="Proteomes" id="UP001183643">
    <property type="component" value="Unassembled WGS sequence"/>
</dbReference>
<dbReference type="RefSeq" id="WP_310365061.1">
    <property type="nucleotide sequence ID" value="NZ_JAVDYB010000001.1"/>
</dbReference>
<dbReference type="AlphaFoldDB" id="A0AAE3YL02"/>
<sequence length="185" mass="20122">MTTYALLLRGINVGRNRRIGMADLRSLLTGEGYQGVATLLQSGNVVLATDRPRRELRDAVETAIEKRFGMRVDVILRDRDELAAVVAHNPLRDVAHDGSRYAVCFLDEPLTTPLDTLLSGIDPAGDRFAAKGSELYVWCPHGLSKSPVMTALSKRTNGPSATVRNWNTAEKLLSMMDGVPAGTTS</sequence>
<dbReference type="SUPFAM" id="SSF160379">
    <property type="entry name" value="SP0830-like"/>
    <property type="match status" value="1"/>
</dbReference>
<dbReference type="Pfam" id="PF08002">
    <property type="entry name" value="DUF1697"/>
    <property type="match status" value="1"/>
</dbReference>
<gene>
    <name evidence="1" type="ORF">J2S41_001630</name>
</gene>
<organism evidence="1 2">
    <name type="scientific">Catenuloplanes atrovinosus</name>
    <dbReference type="NCBI Taxonomy" id="137266"/>
    <lineage>
        <taxon>Bacteria</taxon>
        <taxon>Bacillati</taxon>
        <taxon>Actinomycetota</taxon>
        <taxon>Actinomycetes</taxon>
        <taxon>Micromonosporales</taxon>
        <taxon>Micromonosporaceae</taxon>
        <taxon>Catenuloplanes</taxon>
    </lineage>
</organism>
<dbReference type="Gene3D" id="3.30.70.1280">
    <property type="entry name" value="SP0830-like domains"/>
    <property type="match status" value="1"/>
</dbReference>
<proteinExistence type="predicted"/>
<evidence type="ECO:0000313" key="2">
    <source>
        <dbReference type="Proteomes" id="UP001183643"/>
    </source>
</evidence>
<reference evidence="1" key="1">
    <citation type="submission" date="2023-07" db="EMBL/GenBank/DDBJ databases">
        <title>Sequencing the genomes of 1000 actinobacteria strains.</title>
        <authorList>
            <person name="Klenk H.-P."/>
        </authorList>
    </citation>
    <scope>NUCLEOTIDE SEQUENCE</scope>
    <source>
        <strain evidence="1">DSM 44707</strain>
    </source>
</reference>
<dbReference type="PANTHER" id="PTHR36439">
    <property type="entry name" value="BLL4334 PROTEIN"/>
    <property type="match status" value="1"/>
</dbReference>
<protein>
    <submittedName>
        <fullName evidence="1">Uncharacterized protein (DUF1697 family)</fullName>
    </submittedName>
</protein>